<protein>
    <submittedName>
        <fullName evidence="1">Uncharacterized protein</fullName>
    </submittedName>
</protein>
<reference evidence="2" key="1">
    <citation type="journal article" date="2023" name="Nat. Plants">
        <title>Single-cell RNA sequencing provides a high-resolution roadmap for understanding the multicellular compartmentation of specialized metabolism.</title>
        <authorList>
            <person name="Sun S."/>
            <person name="Shen X."/>
            <person name="Li Y."/>
            <person name="Li Y."/>
            <person name="Wang S."/>
            <person name="Li R."/>
            <person name="Zhang H."/>
            <person name="Shen G."/>
            <person name="Guo B."/>
            <person name="Wei J."/>
            <person name="Xu J."/>
            <person name="St-Pierre B."/>
            <person name="Chen S."/>
            <person name="Sun C."/>
        </authorList>
    </citation>
    <scope>NUCLEOTIDE SEQUENCE [LARGE SCALE GENOMIC DNA]</scope>
</reference>
<evidence type="ECO:0000313" key="1">
    <source>
        <dbReference type="EMBL" id="KAI5661544.1"/>
    </source>
</evidence>
<keyword evidence="2" id="KW-1185">Reference proteome</keyword>
<accession>A0ACC0AN00</accession>
<dbReference type="EMBL" id="CM044705">
    <property type="protein sequence ID" value="KAI5661544.1"/>
    <property type="molecule type" value="Genomic_DNA"/>
</dbReference>
<dbReference type="Proteomes" id="UP001060085">
    <property type="component" value="Linkage Group LG05"/>
</dbReference>
<comment type="caution">
    <text evidence="1">The sequence shown here is derived from an EMBL/GenBank/DDBJ whole genome shotgun (WGS) entry which is preliminary data.</text>
</comment>
<gene>
    <name evidence="1" type="ORF">M9H77_20867</name>
</gene>
<sequence>MSVFSTITATLNSASNIPLHLLETLGGNSSQYHSLLQPLFTSSSFRSQLNGNRGGFHKHSLNRALPFDLSPPPIDHEDDYLLDSSTVEAFASDDKALDAAENGAVVVNVSHYGRIRVGGEDRIQFLHNQSTANFECLHEGQGCDTVFVTPTARTIDIGNAWVMKNAILLVVSPSTGESITKMLQKYIFFSDNVEVQDITKQTSMFVVVGPASNQVIERLNITDLIGQPYGSHRHYTVNGMPLTVAVGNIVSEEGFSLLMPPAAAGTVWKALMGCGAVPMGPNAWETLRILQGRPAPGAELTDEFNVLEANLWNAVSLNKGCYKGQETISRLVTYDGIKQRLWGIRLSSIVEPGSIITVDGKKVGKLTSITSGKSASEPFGLGYIKRKAASNGDTVTVGDNVIGTVVEVPFLAHQQTPSRNSTPNF</sequence>
<proteinExistence type="predicted"/>
<organism evidence="1 2">
    <name type="scientific">Catharanthus roseus</name>
    <name type="common">Madagascar periwinkle</name>
    <name type="synonym">Vinca rosea</name>
    <dbReference type="NCBI Taxonomy" id="4058"/>
    <lineage>
        <taxon>Eukaryota</taxon>
        <taxon>Viridiplantae</taxon>
        <taxon>Streptophyta</taxon>
        <taxon>Embryophyta</taxon>
        <taxon>Tracheophyta</taxon>
        <taxon>Spermatophyta</taxon>
        <taxon>Magnoliopsida</taxon>
        <taxon>eudicotyledons</taxon>
        <taxon>Gunneridae</taxon>
        <taxon>Pentapetalae</taxon>
        <taxon>asterids</taxon>
        <taxon>lamiids</taxon>
        <taxon>Gentianales</taxon>
        <taxon>Apocynaceae</taxon>
        <taxon>Rauvolfioideae</taxon>
        <taxon>Vinceae</taxon>
        <taxon>Catharanthinae</taxon>
        <taxon>Catharanthus</taxon>
    </lineage>
</organism>
<name>A0ACC0AN00_CATRO</name>
<evidence type="ECO:0000313" key="2">
    <source>
        <dbReference type="Proteomes" id="UP001060085"/>
    </source>
</evidence>